<reference evidence="1 2" key="1">
    <citation type="submission" date="2018-07" db="EMBL/GenBank/DDBJ databases">
        <title>Genomic Encyclopedia of Type Strains, Phase IV (KMG-IV): sequencing the most valuable type-strain genomes for metagenomic binning, comparative biology and taxonomic classification.</title>
        <authorList>
            <person name="Goeker M."/>
        </authorList>
    </citation>
    <scope>NUCLEOTIDE SEQUENCE [LARGE SCALE GENOMIC DNA]</scope>
    <source>
        <strain evidence="1 2">DSM 101478</strain>
    </source>
</reference>
<evidence type="ECO:0000313" key="2">
    <source>
        <dbReference type="Proteomes" id="UP000255317"/>
    </source>
</evidence>
<proteinExistence type="predicted"/>
<evidence type="ECO:0000313" key="1">
    <source>
        <dbReference type="EMBL" id="RDK88958.1"/>
    </source>
</evidence>
<dbReference type="EMBL" id="QRAO01000001">
    <property type="protein sequence ID" value="RDK88958.1"/>
    <property type="molecule type" value="Genomic_DNA"/>
</dbReference>
<dbReference type="AlphaFoldDB" id="A0A370QKR9"/>
<keyword evidence="2" id="KW-1185">Reference proteome</keyword>
<gene>
    <name evidence="1" type="ORF">C8D94_101837</name>
</gene>
<accession>A0A370QKR9</accession>
<dbReference type="RefSeq" id="WP_170134713.1">
    <property type="nucleotide sequence ID" value="NZ_QRAO01000001.1"/>
</dbReference>
<name>A0A370QKR9_9FLAO</name>
<comment type="caution">
    <text evidence="1">The sequence shown here is derived from an EMBL/GenBank/DDBJ whole genome shotgun (WGS) entry which is preliminary data.</text>
</comment>
<protein>
    <submittedName>
        <fullName evidence="1">Uncharacterized protein</fullName>
    </submittedName>
</protein>
<organism evidence="1 2">
    <name type="scientific">Marinirhabdus gelatinilytica</name>
    <dbReference type="NCBI Taxonomy" id="1703343"/>
    <lineage>
        <taxon>Bacteria</taxon>
        <taxon>Pseudomonadati</taxon>
        <taxon>Bacteroidota</taxon>
        <taxon>Flavobacteriia</taxon>
        <taxon>Flavobacteriales</taxon>
        <taxon>Flavobacteriaceae</taxon>
    </lineage>
</organism>
<sequence length="53" mass="6327">MKRVSEQSKISLQEAEMHYEKSSENYSIDSGEGHIAYYRDKYPQHYKMLLNNV</sequence>
<dbReference type="Proteomes" id="UP000255317">
    <property type="component" value="Unassembled WGS sequence"/>
</dbReference>